<keyword evidence="1" id="KW-1133">Transmembrane helix</keyword>
<evidence type="ECO:0000313" key="2">
    <source>
        <dbReference type="EMBL" id="CAI6327367.1"/>
    </source>
</evidence>
<dbReference type="EMBL" id="CAOQHR010000002">
    <property type="protein sequence ID" value="CAI6327367.1"/>
    <property type="molecule type" value="Genomic_DNA"/>
</dbReference>
<name>A0A9W4XMU6_9PLEO</name>
<evidence type="ECO:0000256" key="1">
    <source>
        <dbReference type="SAM" id="Phobius"/>
    </source>
</evidence>
<dbReference type="Proteomes" id="UP001152607">
    <property type="component" value="Unassembled WGS sequence"/>
</dbReference>
<accession>A0A9W4XMU6</accession>
<proteinExistence type="predicted"/>
<keyword evidence="1" id="KW-0472">Membrane</keyword>
<reference evidence="2" key="1">
    <citation type="submission" date="2023-01" db="EMBL/GenBank/DDBJ databases">
        <authorList>
            <person name="Van Ghelder C."/>
            <person name="Rancurel C."/>
        </authorList>
    </citation>
    <scope>NUCLEOTIDE SEQUENCE</scope>
    <source>
        <strain evidence="2">CNCM I-4278</strain>
    </source>
</reference>
<comment type="caution">
    <text evidence="2">The sequence shown here is derived from an EMBL/GenBank/DDBJ whole genome shotgun (WGS) entry which is preliminary data.</text>
</comment>
<protein>
    <submittedName>
        <fullName evidence="2">Uncharacterized protein</fullName>
    </submittedName>
</protein>
<gene>
    <name evidence="2" type="ORF">PDIGIT_LOCUS3892</name>
</gene>
<feature type="transmembrane region" description="Helical" evidence="1">
    <location>
        <begin position="42"/>
        <end position="61"/>
    </location>
</feature>
<keyword evidence="3" id="KW-1185">Reference proteome</keyword>
<dbReference type="AlphaFoldDB" id="A0A9W4XMU6"/>
<organism evidence="2 3">
    <name type="scientific">Periconia digitata</name>
    <dbReference type="NCBI Taxonomy" id="1303443"/>
    <lineage>
        <taxon>Eukaryota</taxon>
        <taxon>Fungi</taxon>
        <taxon>Dikarya</taxon>
        <taxon>Ascomycota</taxon>
        <taxon>Pezizomycotina</taxon>
        <taxon>Dothideomycetes</taxon>
        <taxon>Pleosporomycetidae</taxon>
        <taxon>Pleosporales</taxon>
        <taxon>Massarineae</taxon>
        <taxon>Periconiaceae</taxon>
        <taxon>Periconia</taxon>
    </lineage>
</organism>
<keyword evidence="1" id="KW-0812">Transmembrane</keyword>
<evidence type="ECO:0000313" key="3">
    <source>
        <dbReference type="Proteomes" id="UP001152607"/>
    </source>
</evidence>
<sequence>MNVPMRDYPSAVQSRHNLRSTPVAYRPQKAQNVLTLPHTCTLFSSLKQFIACMCICIYVYVARKCASPSKTFDCNDYTLSGLFQSPLR</sequence>